<protein>
    <recommendedName>
        <fullName evidence="3">C1q domain-containing protein</fullName>
    </recommendedName>
</protein>
<evidence type="ECO:0008006" key="3">
    <source>
        <dbReference type="Google" id="ProtNLM"/>
    </source>
</evidence>
<dbReference type="STRING" id="684065.SAMN05421738_1084"/>
<dbReference type="EMBL" id="FOUZ01000008">
    <property type="protein sequence ID" value="SFN19232.1"/>
    <property type="molecule type" value="Genomic_DNA"/>
</dbReference>
<organism evidence="1 2">
    <name type="scientific">Algoriella xinjiangensis</name>
    <dbReference type="NCBI Taxonomy" id="684065"/>
    <lineage>
        <taxon>Bacteria</taxon>
        <taxon>Pseudomonadati</taxon>
        <taxon>Bacteroidota</taxon>
        <taxon>Flavobacteriia</taxon>
        <taxon>Flavobacteriales</taxon>
        <taxon>Weeksellaceae</taxon>
        <taxon>Algoriella</taxon>
    </lineage>
</organism>
<dbReference type="OrthoDB" id="1345111at2"/>
<dbReference type="AlphaFoldDB" id="A0A1I4X0T9"/>
<dbReference type="RefSeq" id="WP_092908259.1">
    <property type="nucleotide sequence ID" value="NZ_FOUZ01000008.1"/>
</dbReference>
<name>A0A1I4X0T9_9FLAO</name>
<gene>
    <name evidence="1" type="ORF">SAMN05421738_1084</name>
</gene>
<keyword evidence="2" id="KW-1185">Reference proteome</keyword>
<sequence length="249" mass="27076">MKHIYILVLLSINSITYSQVGINTDTPTAALEVISKTTLQNDIIFQSTNSNNNKLLSVQNNGDIDFTKALMPNGDPGKNSLYLVSQGEDSPPIWQSLPKGATVQILSAQNDVTSTTKVSIDISPTIKFPILNSSLDATFGVWNSTNNRFTVSKKGVYLVTAGIDTIDMRSSNDKPNPSANLALFIFAGPNSYTGQGIVYKDNSNYNYSAVVSNYFILEKGNYIQIVASSGNSSWYQGPSFLSISYTELP</sequence>
<evidence type="ECO:0000313" key="1">
    <source>
        <dbReference type="EMBL" id="SFN19232.1"/>
    </source>
</evidence>
<reference evidence="2" key="1">
    <citation type="submission" date="2016-10" db="EMBL/GenBank/DDBJ databases">
        <authorList>
            <person name="Varghese N."/>
            <person name="Submissions S."/>
        </authorList>
    </citation>
    <scope>NUCLEOTIDE SEQUENCE [LARGE SCALE GENOMIC DNA]</scope>
    <source>
        <strain evidence="2">XJ109</strain>
    </source>
</reference>
<proteinExistence type="predicted"/>
<evidence type="ECO:0000313" key="2">
    <source>
        <dbReference type="Proteomes" id="UP000199149"/>
    </source>
</evidence>
<accession>A0A1I4X0T9</accession>
<dbReference type="Proteomes" id="UP000199149">
    <property type="component" value="Unassembled WGS sequence"/>
</dbReference>